<evidence type="ECO:0000256" key="17">
    <source>
        <dbReference type="ARBA" id="ARBA00023251"/>
    </source>
</evidence>
<feature type="domain" description="Penicillin-binding protein transpeptidase" evidence="25">
    <location>
        <begin position="426"/>
        <end position="667"/>
    </location>
</feature>
<dbReference type="GO" id="GO:0008658">
    <property type="term" value="F:penicillin binding"/>
    <property type="evidence" value="ECO:0007669"/>
    <property type="project" value="InterPro"/>
</dbReference>
<dbReference type="Proteomes" id="UP000288096">
    <property type="component" value="Unassembled WGS sequence"/>
</dbReference>
<evidence type="ECO:0000256" key="6">
    <source>
        <dbReference type="ARBA" id="ARBA00012448"/>
    </source>
</evidence>
<dbReference type="GO" id="GO:0006508">
    <property type="term" value="P:proteolysis"/>
    <property type="evidence" value="ECO:0007669"/>
    <property type="project" value="UniProtKB-KW"/>
</dbReference>
<comment type="pathway">
    <text evidence="3">Cell wall biogenesis; peptidoglycan biosynthesis.</text>
</comment>
<feature type="transmembrane region" description="Helical" evidence="24">
    <location>
        <begin position="18"/>
        <end position="39"/>
    </location>
</feature>
<evidence type="ECO:0000256" key="20">
    <source>
        <dbReference type="ARBA" id="ARBA00032454"/>
    </source>
</evidence>
<dbReference type="InterPro" id="IPR001460">
    <property type="entry name" value="PCN-bd_Tpept"/>
</dbReference>
<dbReference type="GO" id="GO:0009274">
    <property type="term" value="C:peptidoglycan-based cell wall"/>
    <property type="evidence" value="ECO:0007669"/>
    <property type="project" value="InterPro"/>
</dbReference>
<evidence type="ECO:0000256" key="2">
    <source>
        <dbReference type="ARBA" id="ARBA00004236"/>
    </source>
</evidence>
<comment type="catalytic activity">
    <reaction evidence="21">
        <text>Preferential cleavage: (Ac)2-L-Lys-D-Ala-|-D-Ala. Also transpeptidation of peptidyl-alanyl moieties that are N-acyl substituents of D-alanine.</text>
        <dbReference type="EC" id="3.4.16.4"/>
    </reaction>
</comment>
<dbReference type="Pfam" id="PF14814">
    <property type="entry name" value="UB2H"/>
    <property type="match status" value="1"/>
</dbReference>
<dbReference type="InterPro" id="IPR001264">
    <property type="entry name" value="Glyco_trans_51"/>
</dbReference>
<evidence type="ECO:0000259" key="26">
    <source>
        <dbReference type="Pfam" id="PF00912"/>
    </source>
</evidence>
<dbReference type="RefSeq" id="WP_124328795.1">
    <property type="nucleotide sequence ID" value="NZ_BEXT01000001.1"/>
</dbReference>
<evidence type="ECO:0000256" key="23">
    <source>
        <dbReference type="ARBA" id="ARBA00049902"/>
    </source>
</evidence>
<sequence length="783" mass="87370">MALSGIFTRERLRLIKKIVFFGILFAGIALILYTLYLGVAAKIRFAGKKWELPARIYARPLEIYPGMTLKPEMLAQELDLMRYRRVGRLDAPGSYSRFKDIFTLHTRPFRFEDGDEPARKIRITFRNGKISALKEMTSGAAPGLVRIDPALIGSFYPTHNEDRLWVKFKDISPLIKQAVLAIEDRDFYTHHGVKPTAILRALIVNLREGRTVQGGSTLTQQLVKNLFLTHQQTLRRKFDEAIMALSLELFYEKDRIFEAYLNEVYMGQDGKRAIHGFGMASRFYFNRSLTDLRSHEIALLVGLLKGPSTYDPRRFPERALQRRNLVLKVMKAEGLLRSDEAEKAMRSRLGAVSDPPSGTTKFPAFLDLVRRNLLIEYKEEDLRTEGLRIFTAFDPRIQLAVEKSVAARLASLESQRKLASGKLEAAAIVTSPGGNEVLALAGARKPGAYGFNRALDARRPIGSLIKPAVYLTALQYPEQYNLITPLDDSVIRVKGGKDGGDWVPQNYDRRYHGLVPLYSALAHSYNVATVRLGMEMGLENVFATLHQLGVEREFAPYPSALLGTVPMSVTEVAQMYQTLASGGFYSPIRAIHAVYQPDGTPLQRYPLSVRENVEPGAVYLLGKALQAVVAEGTGRALQNMLPRNMGVAGKTGTSNDLRDSWFAGFTGDHLAVVWVGRDDNKPCGLTGASGALRVWGDFMSRIPNAPLRVSQPENIRWVIVDPDTGYQTDESCPGAISIPFIAGSEPKEAVACDSAGRMYRKQPTPGVQKKQNENLLDWLKDLF</sequence>
<keyword evidence="14" id="KW-0133">Cell shape</keyword>
<evidence type="ECO:0000259" key="27">
    <source>
        <dbReference type="Pfam" id="PF14814"/>
    </source>
</evidence>
<name>A0A401FWY6_9BACT</name>
<keyword evidence="18" id="KW-0511">Multifunctional enzyme</keyword>
<dbReference type="GO" id="GO:0046677">
    <property type="term" value="P:response to antibiotic"/>
    <property type="evidence" value="ECO:0007669"/>
    <property type="project" value="UniProtKB-KW"/>
</dbReference>
<keyword evidence="24" id="KW-0812">Transmembrane</keyword>
<dbReference type="EMBL" id="BEXT01000001">
    <property type="protein sequence ID" value="GBC61512.1"/>
    <property type="molecule type" value="Genomic_DNA"/>
</dbReference>
<evidence type="ECO:0000256" key="22">
    <source>
        <dbReference type="ARBA" id="ARBA00044770"/>
    </source>
</evidence>
<dbReference type="InterPro" id="IPR028166">
    <property type="entry name" value="UB2H"/>
</dbReference>
<dbReference type="EC" id="3.4.16.4" evidence="6"/>
<comment type="catalytic activity">
    <reaction evidence="23">
        <text>[GlcNAc-(1-&gt;4)-Mur2Ac(oyl-L-Ala-gamma-D-Glu-L-Lys-D-Ala-D-Ala)](n)-di-trans,octa-cis-undecaprenyl diphosphate + beta-D-GlcNAc-(1-&gt;4)-Mur2Ac(oyl-L-Ala-gamma-D-Glu-L-Lys-D-Ala-D-Ala)-di-trans,octa-cis-undecaprenyl diphosphate = [GlcNAc-(1-&gt;4)-Mur2Ac(oyl-L-Ala-gamma-D-Glu-L-Lys-D-Ala-D-Ala)](n+1)-di-trans,octa-cis-undecaprenyl diphosphate + di-trans,octa-cis-undecaprenyl diphosphate + H(+)</text>
        <dbReference type="Rhea" id="RHEA:23708"/>
        <dbReference type="Rhea" id="RHEA-COMP:9602"/>
        <dbReference type="Rhea" id="RHEA-COMP:9603"/>
        <dbReference type="ChEBI" id="CHEBI:15378"/>
        <dbReference type="ChEBI" id="CHEBI:58405"/>
        <dbReference type="ChEBI" id="CHEBI:60033"/>
        <dbReference type="ChEBI" id="CHEBI:78435"/>
        <dbReference type="EC" id="2.4.99.28"/>
    </reaction>
</comment>
<dbReference type="UniPathway" id="UPA00219"/>
<evidence type="ECO:0000256" key="16">
    <source>
        <dbReference type="ARBA" id="ARBA00023136"/>
    </source>
</evidence>
<dbReference type="OrthoDB" id="9766909at2"/>
<dbReference type="InterPro" id="IPR012338">
    <property type="entry name" value="Beta-lactam/transpept-like"/>
</dbReference>
<dbReference type="NCBIfam" id="TIGR02071">
    <property type="entry name" value="PBP_1b"/>
    <property type="match status" value="1"/>
</dbReference>
<dbReference type="Gene3D" id="3.30.2060.10">
    <property type="entry name" value="Penicillin-binding protein 1b domain"/>
    <property type="match status" value="1"/>
</dbReference>
<keyword evidence="12" id="KW-0808">Transferase</keyword>
<comment type="similarity">
    <text evidence="5">In the N-terminal section; belongs to the glycosyltransferase 51 family.</text>
</comment>
<reference evidence="29" key="2">
    <citation type="submission" date="2019-01" db="EMBL/GenBank/DDBJ databases">
        <title>Genome sequence of Desulfonema ishimotonii strain Tokyo 01.</title>
        <authorList>
            <person name="Fukui M."/>
        </authorList>
    </citation>
    <scope>NUCLEOTIDE SEQUENCE [LARGE SCALE GENOMIC DNA]</scope>
    <source>
        <strain evidence="29">Tokyo 01</strain>
    </source>
</reference>
<dbReference type="Gene3D" id="3.40.710.10">
    <property type="entry name" value="DD-peptidase/beta-lactamase superfamily"/>
    <property type="match status" value="1"/>
</dbReference>
<evidence type="ECO:0000256" key="14">
    <source>
        <dbReference type="ARBA" id="ARBA00022960"/>
    </source>
</evidence>
<evidence type="ECO:0000256" key="21">
    <source>
        <dbReference type="ARBA" id="ARBA00034000"/>
    </source>
</evidence>
<keyword evidence="10" id="KW-0645">Protease</keyword>
<feature type="domain" description="Bifunctional transglycosylase second" evidence="27">
    <location>
        <begin position="63"/>
        <end position="146"/>
    </location>
</feature>
<dbReference type="Pfam" id="PF00905">
    <property type="entry name" value="Transpeptidase"/>
    <property type="match status" value="1"/>
</dbReference>
<comment type="subcellular location">
    <subcellularLocation>
        <location evidence="2">Cell membrane</location>
    </subcellularLocation>
</comment>
<keyword evidence="24" id="KW-1133">Transmembrane helix</keyword>
<evidence type="ECO:0000313" key="29">
    <source>
        <dbReference type="Proteomes" id="UP000288096"/>
    </source>
</evidence>
<proteinExistence type="inferred from homology"/>
<dbReference type="SUPFAM" id="SSF53955">
    <property type="entry name" value="Lysozyme-like"/>
    <property type="match status" value="1"/>
</dbReference>
<keyword evidence="16 24" id="KW-0472">Membrane</keyword>
<keyword evidence="13" id="KW-0378">Hydrolase</keyword>
<gene>
    <name evidence="28" type="ORF">DENIS_2474</name>
</gene>
<evidence type="ECO:0000259" key="25">
    <source>
        <dbReference type="Pfam" id="PF00905"/>
    </source>
</evidence>
<keyword evidence="15" id="KW-0573">Peptidoglycan synthesis</keyword>
<evidence type="ECO:0000256" key="4">
    <source>
        <dbReference type="ARBA" id="ARBA00007090"/>
    </source>
</evidence>
<dbReference type="GO" id="GO:0005886">
    <property type="term" value="C:plasma membrane"/>
    <property type="evidence" value="ECO:0007669"/>
    <property type="project" value="UniProtKB-SubCell"/>
</dbReference>
<evidence type="ECO:0000256" key="18">
    <source>
        <dbReference type="ARBA" id="ARBA00023268"/>
    </source>
</evidence>
<accession>A0A401FWY6</accession>
<evidence type="ECO:0000256" key="13">
    <source>
        <dbReference type="ARBA" id="ARBA00022801"/>
    </source>
</evidence>
<comment type="function">
    <text evidence="1">Cell wall formation. Synthesis of cross-linked peptidoglycan from the lipid intermediates. The enzyme has a penicillin-insensitive transglycosylase N-terminal domain (formation of linear glycan strands) and a penicillin-sensitive transpeptidase C-terminal domain (cross-linking of the peptide subunits).</text>
</comment>
<keyword evidence="8" id="KW-1003">Cell membrane</keyword>
<evidence type="ECO:0000256" key="12">
    <source>
        <dbReference type="ARBA" id="ARBA00022679"/>
    </source>
</evidence>
<dbReference type="GO" id="GO:0071555">
    <property type="term" value="P:cell wall organization"/>
    <property type="evidence" value="ECO:0007669"/>
    <property type="project" value="UniProtKB-KW"/>
</dbReference>
<organism evidence="28 29">
    <name type="scientific">Desulfonema ishimotonii</name>
    <dbReference type="NCBI Taxonomy" id="45657"/>
    <lineage>
        <taxon>Bacteria</taxon>
        <taxon>Pseudomonadati</taxon>
        <taxon>Thermodesulfobacteriota</taxon>
        <taxon>Desulfobacteria</taxon>
        <taxon>Desulfobacterales</taxon>
        <taxon>Desulfococcaceae</taxon>
        <taxon>Desulfonema</taxon>
    </lineage>
</organism>
<evidence type="ECO:0000256" key="1">
    <source>
        <dbReference type="ARBA" id="ARBA00002624"/>
    </source>
</evidence>
<evidence type="ECO:0000313" key="28">
    <source>
        <dbReference type="EMBL" id="GBC61512.1"/>
    </source>
</evidence>
<dbReference type="PANTHER" id="PTHR32282">
    <property type="entry name" value="BINDING PROTEIN TRANSPEPTIDASE, PUTATIVE-RELATED"/>
    <property type="match status" value="1"/>
</dbReference>
<keyword evidence="9" id="KW-0121">Carboxypeptidase</keyword>
<feature type="domain" description="Glycosyl transferase family 51" evidence="26">
    <location>
        <begin position="153"/>
        <end position="330"/>
    </location>
</feature>
<evidence type="ECO:0000256" key="3">
    <source>
        <dbReference type="ARBA" id="ARBA00004752"/>
    </source>
</evidence>
<keyword evidence="19" id="KW-0961">Cell wall biogenesis/degradation</keyword>
<evidence type="ECO:0000256" key="11">
    <source>
        <dbReference type="ARBA" id="ARBA00022676"/>
    </source>
</evidence>
<evidence type="ECO:0000256" key="19">
    <source>
        <dbReference type="ARBA" id="ARBA00023316"/>
    </source>
</evidence>
<keyword evidence="11" id="KW-0328">Glycosyltransferase</keyword>
<evidence type="ECO:0000256" key="5">
    <source>
        <dbReference type="ARBA" id="ARBA00007739"/>
    </source>
</evidence>
<evidence type="ECO:0000256" key="9">
    <source>
        <dbReference type="ARBA" id="ARBA00022645"/>
    </source>
</evidence>
<evidence type="ECO:0000256" key="24">
    <source>
        <dbReference type="SAM" id="Phobius"/>
    </source>
</evidence>
<evidence type="ECO:0000256" key="7">
    <source>
        <dbReference type="ARBA" id="ARBA00018637"/>
    </source>
</evidence>
<dbReference type="EC" id="2.4.99.28" evidence="22"/>
<dbReference type="InterPro" id="IPR011813">
    <property type="entry name" value="PBP_1b"/>
</dbReference>
<dbReference type="GO" id="GO:0009002">
    <property type="term" value="F:serine-type D-Ala-D-Ala carboxypeptidase activity"/>
    <property type="evidence" value="ECO:0007669"/>
    <property type="project" value="UniProtKB-EC"/>
</dbReference>
<dbReference type="InterPro" id="IPR050396">
    <property type="entry name" value="Glycosyltr_51/Transpeptidase"/>
</dbReference>
<reference evidence="29" key="1">
    <citation type="submission" date="2017-11" db="EMBL/GenBank/DDBJ databases">
        <authorList>
            <person name="Watanabe M."/>
            <person name="Kojima H."/>
        </authorList>
    </citation>
    <scope>NUCLEOTIDE SEQUENCE [LARGE SCALE GENOMIC DNA]</scope>
    <source>
        <strain evidence="29">Tokyo 01</strain>
    </source>
</reference>
<dbReference type="GO" id="GO:0008955">
    <property type="term" value="F:peptidoglycan glycosyltransferase activity"/>
    <property type="evidence" value="ECO:0007669"/>
    <property type="project" value="UniProtKB-EC"/>
</dbReference>
<dbReference type="Gene3D" id="1.10.3810.10">
    <property type="entry name" value="Biosynthetic peptidoglycan transglycosylase-like"/>
    <property type="match status" value="1"/>
</dbReference>
<dbReference type="GO" id="GO:0030288">
    <property type="term" value="C:outer membrane-bounded periplasmic space"/>
    <property type="evidence" value="ECO:0007669"/>
    <property type="project" value="TreeGrafter"/>
</dbReference>
<evidence type="ECO:0000256" key="10">
    <source>
        <dbReference type="ARBA" id="ARBA00022670"/>
    </source>
</evidence>
<dbReference type="InterPro" id="IPR036950">
    <property type="entry name" value="PBP_transglycosylase"/>
</dbReference>
<dbReference type="InterPro" id="IPR023346">
    <property type="entry name" value="Lysozyme-like_dom_sf"/>
</dbReference>
<comment type="caution">
    <text evidence="28">The sequence shown here is derived from an EMBL/GenBank/DDBJ whole genome shotgun (WGS) entry which is preliminary data.</text>
</comment>
<dbReference type="FunFam" id="1.10.3810.10:FF:000001">
    <property type="entry name" value="Penicillin-binding protein 1A"/>
    <property type="match status" value="1"/>
</dbReference>
<comment type="similarity">
    <text evidence="4">In the C-terminal section; belongs to the transpeptidase family.</text>
</comment>
<evidence type="ECO:0000256" key="15">
    <source>
        <dbReference type="ARBA" id="ARBA00022984"/>
    </source>
</evidence>
<protein>
    <recommendedName>
        <fullName evidence="7">Penicillin-binding protein 1B</fullName>
        <ecNumber evidence="22">2.4.99.28</ecNumber>
        <ecNumber evidence="6">3.4.16.4</ecNumber>
    </recommendedName>
    <alternativeName>
        <fullName evidence="20">Murein polymerase</fullName>
    </alternativeName>
</protein>
<evidence type="ECO:0000256" key="8">
    <source>
        <dbReference type="ARBA" id="ARBA00022475"/>
    </source>
</evidence>
<dbReference type="Pfam" id="PF00912">
    <property type="entry name" value="Transgly"/>
    <property type="match status" value="1"/>
</dbReference>
<dbReference type="SUPFAM" id="SSF56601">
    <property type="entry name" value="beta-lactamase/transpeptidase-like"/>
    <property type="match status" value="1"/>
</dbReference>
<keyword evidence="29" id="KW-1185">Reference proteome</keyword>
<dbReference type="PANTHER" id="PTHR32282:SF11">
    <property type="entry name" value="PENICILLIN-BINDING PROTEIN 1B"/>
    <property type="match status" value="1"/>
</dbReference>
<keyword evidence="17" id="KW-0046">Antibiotic resistance</keyword>
<dbReference type="PIRSF" id="PIRSF002799">
    <property type="entry name" value="PBP_1b"/>
    <property type="match status" value="1"/>
</dbReference>
<dbReference type="GO" id="GO:0009252">
    <property type="term" value="P:peptidoglycan biosynthetic process"/>
    <property type="evidence" value="ECO:0007669"/>
    <property type="project" value="UniProtKB-UniPathway"/>
</dbReference>
<dbReference type="GO" id="GO:0008360">
    <property type="term" value="P:regulation of cell shape"/>
    <property type="evidence" value="ECO:0007669"/>
    <property type="project" value="UniProtKB-KW"/>
</dbReference>
<dbReference type="AlphaFoldDB" id="A0A401FWY6"/>